<evidence type="ECO:0000256" key="1">
    <source>
        <dbReference type="ARBA" id="ARBA00010641"/>
    </source>
</evidence>
<dbReference type="EMBL" id="BAABCY010000072">
    <property type="protein sequence ID" value="GAA3575977.1"/>
    <property type="molecule type" value="Genomic_DNA"/>
</dbReference>
<dbReference type="Gene3D" id="1.10.1740.10">
    <property type="match status" value="1"/>
</dbReference>
<dbReference type="PANTHER" id="PTHR43133">
    <property type="entry name" value="RNA POLYMERASE ECF-TYPE SIGMA FACTO"/>
    <property type="match status" value="1"/>
</dbReference>
<evidence type="ECO:0000256" key="2">
    <source>
        <dbReference type="ARBA" id="ARBA00023015"/>
    </source>
</evidence>
<evidence type="ECO:0000256" key="5">
    <source>
        <dbReference type="ARBA" id="ARBA00023163"/>
    </source>
</evidence>
<evidence type="ECO:0000256" key="3">
    <source>
        <dbReference type="ARBA" id="ARBA00023082"/>
    </source>
</evidence>
<feature type="domain" description="RNA polymerase sigma factor 70 region 4 type 2" evidence="8">
    <location>
        <begin position="123"/>
        <end position="165"/>
    </location>
</feature>
<keyword evidence="3 6" id="KW-0731">Sigma factor</keyword>
<dbReference type="InterPro" id="IPR014284">
    <property type="entry name" value="RNA_pol_sigma-70_dom"/>
</dbReference>
<dbReference type="SUPFAM" id="SSF88659">
    <property type="entry name" value="Sigma3 and sigma4 domains of RNA polymerase sigma factors"/>
    <property type="match status" value="1"/>
</dbReference>
<sequence length="196" mass="23328">MTDLKKETIDALKEGNKSAFREVIAFYEKRLYAFIFSFTKSKQTTEDILQEVFIKVWTIKETLNTDLAFNAFIYKIARNLTFNHLRKVANQNALRESLWKGINEMHERTENTIIFNDYEFLVNKLLNDLPKQKRNIFILSKQQGKSNQEIAEELGISQKTVKNHLWKTMQIIREKLMPYLSESLYLLVFLDLYFIQ</sequence>
<evidence type="ECO:0000259" key="7">
    <source>
        <dbReference type="Pfam" id="PF04542"/>
    </source>
</evidence>
<dbReference type="InterPro" id="IPR036388">
    <property type="entry name" value="WH-like_DNA-bd_sf"/>
</dbReference>
<evidence type="ECO:0000259" key="8">
    <source>
        <dbReference type="Pfam" id="PF08281"/>
    </source>
</evidence>
<keyword evidence="5 6" id="KW-0804">Transcription</keyword>
<dbReference type="RefSeq" id="WP_345006734.1">
    <property type="nucleotide sequence ID" value="NZ_BAABCY010000072.1"/>
</dbReference>
<dbReference type="Pfam" id="PF08281">
    <property type="entry name" value="Sigma70_r4_2"/>
    <property type="match status" value="1"/>
</dbReference>
<evidence type="ECO:0000256" key="6">
    <source>
        <dbReference type="RuleBase" id="RU000716"/>
    </source>
</evidence>
<dbReference type="Proteomes" id="UP001500954">
    <property type="component" value="Unassembled WGS sequence"/>
</dbReference>
<dbReference type="Gene3D" id="1.10.10.10">
    <property type="entry name" value="Winged helix-like DNA-binding domain superfamily/Winged helix DNA-binding domain"/>
    <property type="match status" value="1"/>
</dbReference>
<dbReference type="InterPro" id="IPR007627">
    <property type="entry name" value="RNA_pol_sigma70_r2"/>
</dbReference>
<keyword evidence="4 6" id="KW-0238">DNA-binding</keyword>
<comment type="caution">
    <text evidence="9">The sequence shown here is derived from an EMBL/GenBank/DDBJ whole genome shotgun (WGS) entry which is preliminary data.</text>
</comment>
<name>A0ABP6Y1Y9_9FLAO</name>
<evidence type="ECO:0000313" key="10">
    <source>
        <dbReference type="Proteomes" id="UP001500954"/>
    </source>
</evidence>
<dbReference type="InterPro" id="IPR013324">
    <property type="entry name" value="RNA_pol_sigma_r3/r4-like"/>
</dbReference>
<dbReference type="InterPro" id="IPR039425">
    <property type="entry name" value="RNA_pol_sigma-70-like"/>
</dbReference>
<reference evidence="10" key="1">
    <citation type="journal article" date="2019" name="Int. J. Syst. Evol. Microbiol.">
        <title>The Global Catalogue of Microorganisms (GCM) 10K type strain sequencing project: providing services to taxonomists for standard genome sequencing and annotation.</title>
        <authorList>
            <consortium name="The Broad Institute Genomics Platform"/>
            <consortium name="The Broad Institute Genome Sequencing Center for Infectious Disease"/>
            <person name="Wu L."/>
            <person name="Ma J."/>
        </authorList>
    </citation>
    <scope>NUCLEOTIDE SEQUENCE [LARGE SCALE GENOMIC DNA]</scope>
    <source>
        <strain evidence="10">JCM 17111</strain>
    </source>
</reference>
<dbReference type="NCBIfam" id="TIGR02937">
    <property type="entry name" value="sigma70-ECF"/>
    <property type="match status" value="1"/>
</dbReference>
<protein>
    <recommendedName>
        <fullName evidence="6">RNA polymerase sigma factor</fullName>
    </recommendedName>
</protein>
<feature type="domain" description="RNA polymerase sigma-70 region 2" evidence="7">
    <location>
        <begin position="27"/>
        <end position="87"/>
    </location>
</feature>
<dbReference type="InterPro" id="IPR013325">
    <property type="entry name" value="RNA_pol_sigma_r2"/>
</dbReference>
<evidence type="ECO:0000256" key="4">
    <source>
        <dbReference type="ARBA" id="ARBA00023125"/>
    </source>
</evidence>
<dbReference type="InterPro" id="IPR014327">
    <property type="entry name" value="RNA_pol_sigma70_bacteroid"/>
</dbReference>
<dbReference type="Pfam" id="PF04542">
    <property type="entry name" value="Sigma70_r2"/>
    <property type="match status" value="1"/>
</dbReference>
<dbReference type="InterPro" id="IPR000838">
    <property type="entry name" value="RNA_pol_sigma70_ECF_CS"/>
</dbReference>
<evidence type="ECO:0000313" key="9">
    <source>
        <dbReference type="EMBL" id="GAA3575977.1"/>
    </source>
</evidence>
<keyword evidence="10" id="KW-1185">Reference proteome</keyword>
<proteinExistence type="inferred from homology"/>
<dbReference type="PANTHER" id="PTHR43133:SF46">
    <property type="entry name" value="RNA POLYMERASE SIGMA-70 FACTOR ECF SUBFAMILY"/>
    <property type="match status" value="1"/>
</dbReference>
<dbReference type="NCBIfam" id="TIGR02985">
    <property type="entry name" value="Sig70_bacteroi1"/>
    <property type="match status" value="1"/>
</dbReference>
<organism evidence="9 10">
    <name type="scientific">Snuella lapsa</name>
    <dbReference type="NCBI Taxonomy" id="870481"/>
    <lineage>
        <taxon>Bacteria</taxon>
        <taxon>Pseudomonadati</taxon>
        <taxon>Bacteroidota</taxon>
        <taxon>Flavobacteriia</taxon>
        <taxon>Flavobacteriales</taxon>
        <taxon>Flavobacteriaceae</taxon>
        <taxon>Snuella</taxon>
    </lineage>
</organism>
<gene>
    <name evidence="9" type="ORF">GCM10022395_26140</name>
</gene>
<accession>A0ABP6Y1Y9</accession>
<keyword evidence="2 6" id="KW-0805">Transcription regulation</keyword>
<dbReference type="SUPFAM" id="SSF88946">
    <property type="entry name" value="Sigma2 domain of RNA polymerase sigma factors"/>
    <property type="match status" value="1"/>
</dbReference>
<dbReference type="PROSITE" id="PS01063">
    <property type="entry name" value="SIGMA70_ECF"/>
    <property type="match status" value="1"/>
</dbReference>
<dbReference type="InterPro" id="IPR013249">
    <property type="entry name" value="RNA_pol_sigma70_r4_t2"/>
</dbReference>
<comment type="similarity">
    <text evidence="1 6">Belongs to the sigma-70 factor family. ECF subfamily.</text>
</comment>